<evidence type="ECO:0000313" key="1">
    <source>
        <dbReference type="EMBL" id="SDQ80105.1"/>
    </source>
</evidence>
<organism evidence="1 2">
    <name type="scientific">Pseudomonas grimontii</name>
    <dbReference type="NCBI Taxonomy" id="129847"/>
    <lineage>
        <taxon>Bacteria</taxon>
        <taxon>Pseudomonadati</taxon>
        <taxon>Pseudomonadota</taxon>
        <taxon>Gammaproteobacteria</taxon>
        <taxon>Pseudomonadales</taxon>
        <taxon>Pseudomonadaceae</taxon>
        <taxon>Pseudomonas</taxon>
    </lineage>
</organism>
<evidence type="ECO:0000313" key="2">
    <source>
        <dbReference type="Proteomes" id="UP000198740"/>
    </source>
</evidence>
<proteinExistence type="predicted"/>
<dbReference type="EMBL" id="FNKM01000002">
    <property type="protein sequence ID" value="SDQ80105.1"/>
    <property type="molecule type" value="Genomic_DNA"/>
</dbReference>
<gene>
    <name evidence="1" type="ORF">SAMN04490186_2006</name>
</gene>
<name>A0ABY0TGP1_9PSED</name>
<sequence>MIAGCMASLEGTQAAVAVLGKSNLEENTTYAFFP</sequence>
<protein>
    <submittedName>
        <fullName evidence="1">Uncharacterized protein</fullName>
    </submittedName>
</protein>
<dbReference type="Proteomes" id="UP000198740">
    <property type="component" value="Unassembled WGS sequence"/>
</dbReference>
<accession>A0ABY0TGP1</accession>
<comment type="caution">
    <text evidence="1">The sequence shown here is derived from an EMBL/GenBank/DDBJ whole genome shotgun (WGS) entry which is preliminary data.</text>
</comment>
<reference evidence="1 2" key="1">
    <citation type="submission" date="2016-10" db="EMBL/GenBank/DDBJ databases">
        <authorList>
            <person name="Varghese N."/>
            <person name="Submissions S."/>
        </authorList>
    </citation>
    <scope>NUCLEOTIDE SEQUENCE [LARGE SCALE GENOMIC DNA]</scope>
    <source>
        <strain evidence="1 2">BS2976</strain>
    </source>
</reference>
<keyword evidence="2" id="KW-1185">Reference proteome</keyword>